<evidence type="ECO:0000256" key="13">
    <source>
        <dbReference type="PIRSR" id="PIRSR603542-2"/>
    </source>
</evidence>
<evidence type="ECO:0000256" key="5">
    <source>
        <dbReference type="ARBA" id="ARBA00019087"/>
    </source>
</evidence>
<comment type="pathway">
    <text evidence="2">Siderophore biosynthesis; enterobactin biosynthesis.</text>
</comment>
<evidence type="ECO:0000313" key="17">
    <source>
        <dbReference type="Proteomes" id="UP000316801"/>
    </source>
</evidence>
<evidence type="ECO:0000256" key="11">
    <source>
        <dbReference type="ARBA" id="ARBA00049191"/>
    </source>
</evidence>
<evidence type="ECO:0000313" key="16">
    <source>
        <dbReference type="EMBL" id="TRL41348.1"/>
    </source>
</evidence>
<evidence type="ECO:0000256" key="10">
    <source>
        <dbReference type="ARBA" id="ARBA00049176"/>
    </source>
</evidence>
<organism evidence="16 17">
    <name type="scientific">Rhizobium straminoryzae</name>
    <dbReference type="NCBI Taxonomy" id="1387186"/>
    <lineage>
        <taxon>Bacteria</taxon>
        <taxon>Pseudomonadati</taxon>
        <taxon>Pseudomonadota</taxon>
        <taxon>Alphaproteobacteria</taxon>
        <taxon>Hyphomicrobiales</taxon>
        <taxon>Rhizobiaceae</taxon>
        <taxon>Rhizobium/Agrobacterium group</taxon>
        <taxon>Rhizobium</taxon>
    </lineage>
</organism>
<feature type="binding site" evidence="12">
    <location>
        <position position="158"/>
    </location>
    <ligand>
        <name>CoA</name>
        <dbReference type="ChEBI" id="CHEBI:57287"/>
    </ligand>
</feature>
<evidence type="ECO:0000256" key="6">
    <source>
        <dbReference type="ARBA" id="ARBA00022679"/>
    </source>
</evidence>
<feature type="binding site" evidence="12">
    <location>
        <position position="47"/>
    </location>
    <ligand>
        <name>CoA</name>
        <dbReference type="ChEBI" id="CHEBI:57287"/>
    </ligand>
</feature>
<feature type="binding site" evidence="12">
    <location>
        <position position="144"/>
    </location>
    <ligand>
        <name>CoA</name>
        <dbReference type="ChEBI" id="CHEBI:57287"/>
    </ligand>
</feature>
<gene>
    <name evidence="16" type="ORF">FNA46_04415</name>
</gene>
<feature type="binding site" evidence="13">
    <location>
        <position position="107"/>
    </location>
    <ligand>
        <name>Mg(2+)</name>
        <dbReference type="ChEBI" id="CHEBI:18420"/>
    </ligand>
</feature>
<sequence>MQGLASPRLRLGCRRIRAGDAGLLLPEETATIAARQLSARQASGAARALARDLMEEEGLEAGAIIRSAAGSPVWPAGVTGSLAHDDEMAVAVIARRSDILSVGIDVEPAAPLPDDVAALVQTAADVVTGTARNLATRLLFSAKEAVYKACYPLHETILDYPDIRIDLTRGEAITITGFRAGLRFCLSPRIVVLAVAFHPA</sequence>
<evidence type="ECO:0000259" key="15">
    <source>
        <dbReference type="Pfam" id="PF17837"/>
    </source>
</evidence>
<evidence type="ECO:0000256" key="2">
    <source>
        <dbReference type="ARBA" id="ARBA00004993"/>
    </source>
</evidence>
<comment type="catalytic activity">
    <reaction evidence="10">
        <text>apo-[aryl-carrier protein] + CoA = holo-[aryl-carrier protein] + adenosine 3',5'-bisphosphate + H(+)</text>
        <dbReference type="Rhea" id="RHEA:48404"/>
        <dbReference type="Rhea" id="RHEA-COMP:15903"/>
        <dbReference type="Rhea" id="RHEA-COMP:17557"/>
        <dbReference type="ChEBI" id="CHEBI:15378"/>
        <dbReference type="ChEBI" id="CHEBI:29999"/>
        <dbReference type="ChEBI" id="CHEBI:57287"/>
        <dbReference type="ChEBI" id="CHEBI:58343"/>
        <dbReference type="ChEBI" id="CHEBI:64479"/>
    </reaction>
</comment>
<evidence type="ECO:0000256" key="8">
    <source>
        <dbReference type="ARBA" id="ARBA00029894"/>
    </source>
</evidence>
<evidence type="ECO:0000256" key="12">
    <source>
        <dbReference type="PIRSR" id="PIRSR603542-1"/>
    </source>
</evidence>
<dbReference type="GO" id="GO:0009239">
    <property type="term" value="P:enterobactin biosynthetic process"/>
    <property type="evidence" value="ECO:0007669"/>
    <property type="project" value="UniProtKB-UniPathway"/>
</dbReference>
<protein>
    <recommendedName>
        <fullName evidence="5">Enterobactin synthase component D</fullName>
    </recommendedName>
    <alternativeName>
        <fullName evidence="8">4'-phosphopantetheinyl transferase EntD</fullName>
    </alternativeName>
    <alternativeName>
        <fullName evidence="9">Enterochelin synthase D</fullName>
    </alternativeName>
</protein>
<comment type="catalytic activity">
    <reaction evidence="11">
        <text>apo-[peptidyl-carrier protein] + CoA = holo-[peptidyl-carrier protein] + adenosine 3',5'-bisphosphate + H(+)</text>
        <dbReference type="Rhea" id="RHEA:46228"/>
        <dbReference type="Rhea" id="RHEA-COMP:11479"/>
        <dbReference type="Rhea" id="RHEA-COMP:11480"/>
        <dbReference type="ChEBI" id="CHEBI:15378"/>
        <dbReference type="ChEBI" id="CHEBI:29999"/>
        <dbReference type="ChEBI" id="CHEBI:57287"/>
        <dbReference type="ChEBI" id="CHEBI:58343"/>
        <dbReference type="ChEBI" id="CHEBI:64479"/>
    </reaction>
</comment>
<feature type="domain" description="4'-phosphopantetheinyl transferase" evidence="14">
    <location>
        <begin position="101"/>
        <end position="180"/>
    </location>
</feature>
<feature type="domain" description="4'-phosphopantetheinyl transferase N-terminal" evidence="15">
    <location>
        <begin position="29"/>
        <end position="94"/>
    </location>
</feature>
<feature type="binding site" evidence="13">
    <location>
        <position position="105"/>
    </location>
    <ligand>
        <name>Mg(2+)</name>
        <dbReference type="ChEBI" id="CHEBI:18420"/>
    </ligand>
</feature>
<evidence type="ECO:0000259" key="14">
    <source>
        <dbReference type="Pfam" id="PF01648"/>
    </source>
</evidence>
<dbReference type="UniPathway" id="UPA00017"/>
<dbReference type="AlphaFoldDB" id="A0A549TFP7"/>
<proteinExistence type="inferred from homology"/>
<dbReference type="InterPro" id="IPR037143">
    <property type="entry name" value="4-PPantetheinyl_Trfase_dom_sf"/>
</dbReference>
<evidence type="ECO:0000256" key="7">
    <source>
        <dbReference type="ARBA" id="ARBA00023191"/>
    </source>
</evidence>
<dbReference type="InterPro" id="IPR008278">
    <property type="entry name" value="4-PPantetheinyl_Trfase_dom"/>
</dbReference>
<feature type="binding site" evidence="12">
    <location>
        <position position="148"/>
    </location>
    <ligand>
        <name>CoA</name>
        <dbReference type="ChEBI" id="CHEBI:57287"/>
    </ligand>
</feature>
<evidence type="ECO:0000256" key="3">
    <source>
        <dbReference type="ARBA" id="ARBA00008342"/>
    </source>
</evidence>
<comment type="caution">
    <text evidence="16">The sequence shown here is derived from an EMBL/GenBank/DDBJ whole genome shotgun (WGS) entry which is preliminary data.</text>
</comment>
<keyword evidence="6 16" id="KW-0808">Transferase</keyword>
<comment type="subunit">
    <text evidence="4">EntB, EntD, EntE, and EntF form a multienzyme complex called enterobactin synthase.</text>
</comment>
<dbReference type="GO" id="GO:0009366">
    <property type="term" value="C:enterobactin synthetase complex"/>
    <property type="evidence" value="ECO:0007669"/>
    <property type="project" value="InterPro"/>
</dbReference>
<dbReference type="GO" id="GO:0005886">
    <property type="term" value="C:plasma membrane"/>
    <property type="evidence" value="ECO:0007669"/>
    <property type="project" value="TreeGrafter"/>
</dbReference>
<comment type="function">
    <text evidence="1">Involved in the biosynthesis of the siderophore enterobactin (enterochelin), which is a macrocyclic trimeric lactone of N-(2,3-dihydroxybenzoyl)-serine. The serine trilactone serves as a scaffolding for the three catechol functionalities that provide hexadentate coordination for the tightly ligated iron(2+) atoms. Plays an essential role in the assembly of the enterobactin by catalyzing the transfer of the 4'-phosphopantetheine (Ppant) moiety from coenzyme A to the apo-domains of both EntB (ArCP domain) and EntF (PCP domain) to yield their holo-forms which make them competent for the activation of 2,3-dihydroxybenzoate (DHB) and L-serine, respectively.</text>
</comment>
<reference evidence="16 17" key="1">
    <citation type="submission" date="2019-07" db="EMBL/GenBank/DDBJ databases">
        <title>Ln-dependent methylotrophs.</title>
        <authorList>
            <person name="Tani A."/>
        </authorList>
    </citation>
    <scope>NUCLEOTIDE SEQUENCE [LARGE SCALE GENOMIC DNA]</scope>
    <source>
        <strain evidence="16 17">SM12</strain>
    </source>
</reference>
<dbReference type="InterPro" id="IPR003542">
    <property type="entry name" value="Enbac_synth_compD-like"/>
</dbReference>
<accession>A0A549TFP7</accession>
<dbReference type="PANTHER" id="PTHR38096:SF1">
    <property type="entry name" value="ENTEROBACTIN SYNTHASE COMPONENT D"/>
    <property type="match status" value="1"/>
</dbReference>
<dbReference type="SUPFAM" id="SSF56214">
    <property type="entry name" value="4'-phosphopantetheinyl transferase"/>
    <property type="match status" value="1"/>
</dbReference>
<name>A0A549TFP7_9HYPH</name>
<comment type="cofactor">
    <cofactor evidence="13">
        <name>Mg(2+)</name>
        <dbReference type="ChEBI" id="CHEBI:18420"/>
    </cofactor>
</comment>
<keyword evidence="13" id="KW-0479">Metal-binding</keyword>
<feature type="binding site" evidence="12">
    <location>
        <position position="105"/>
    </location>
    <ligand>
        <name>CoA</name>
        <dbReference type="ChEBI" id="CHEBI:57287"/>
    </ligand>
</feature>
<keyword evidence="17" id="KW-1185">Reference proteome</keyword>
<dbReference type="PRINTS" id="PR01399">
    <property type="entry name" value="ENTSNTHTASED"/>
</dbReference>
<dbReference type="GO" id="GO:0008897">
    <property type="term" value="F:holo-[acyl-carrier-protein] synthase activity"/>
    <property type="evidence" value="ECO:0007669"/>
    <property type="project" value="InterPro"/>
</dbReference>
<dbReference type="GO" id="GO:0000287">
    <property type="term" value="F:magnesium ion binding"/>
    <property type="evidence" value="ECO:0007669"/>
    <property type="project" value="InterPro"/>
</dbReference>
<keyword evidence="13" id="KW-0460">Magnesium</keyword>
<evidence type="ECO:0000256" key="9">
    <source>
        <dbReference type="ARBA" id="ARBA00031996"/>
    </source>
</evidence>
<dbReference type="Pfam" id="PF17837">
    <property type="entry name" value="4PPT_N"/>
    <property type="match status" value="1"/>
</dbReference>
<comment type="similarity">
    <text evidence="3">Belongs to the P-Pant transferase superfamily. EntD family.</text>
</comment>
<dbReference type="Proteomes" id="UP000316801">
    <property type="component" value="Unassembled WGS sequence"/>
</dbReference>
<dbReference type="Pfam" id="PF01648">
    <property type="entry name" value="ACPS"/>
    <property type="match status" value="1"/>
</dbReference>
<dbReference type="EMBL" id="VJMG01000010">
    <property type="protein sequence ID" value="TRL41348.1"/>
    <property type="molecule type" value="Genomic_DNA"/>
</dbReference>
<evidence type="ECO:0000256" key="4">
    <source>
        <dbReference type="ARBA" id="ARBA00011503"/>
    </source>
</evidence>
<dbReference type="Gene3D" id="3.90.470.20">
    <property type="entry name" value="4'-phosphopantetheinyl transferase domain"/>
    <property type="match status" value="1"/>
</dbReference>
<evidence type="ECO:0000256" key="1">
    <source>
        <dbReference type="ARBA" id="ARBA00003937"/>
    </source>
</evidence>
<keyword evidence="7" id="KW-0259">Enterobactin biosynthesis</keyword>
<dbReference type="PANTHER" id="PTHR38096">
    <property type="entry name" value="ENTEROBACTIN SYNTHASE COMPONENT D"/>
    <property type="match status" value="1"/>
</dbReference>
<dbReference type="InterPro" id="IPR041354">
    <property type="entry name" value="4PPT_N"/>
</dbReference>